<protein>
    <submittedName>
        <fullName evidence="1">Uncharacterized protein</fullName>
    </submittedName>
</protein>
<dbReference type="Proteomes" id="UP000237968">
    <property type="component" value="Unassembled WGS sequence"/>
</dbReference>
<dbReference type="InterPro" id="IPR024038">
    <property type="entry name" value="MYXO-CTERM"/>
</dbReference>
<dbReference type="PROSITE" id="PS51257">
    <property type="entry name" value="PROKAR_LIPOPROTEIN"/>
    <property type="match status" value="1"/>
</dbReference>
<dbReference type="AlphaFoldDB" id="A0A2S9XSL4"/>
<evidence type="ECO:0000313" key="2">
    <source>
        <dbReference type="Proteomes" id="UP000237968"/>
    </source>
</evidence>
<dbReference type="InterPro" id="IPR017756">
    <property type="entry name" value="TM_Gly-Cys-Arg_CS"/>
</dbReference>
<proteinExistence type="predicted"/>
<dbReference type="EMBL" id="PVNK01000166">
    <property type="protein sequence ID" value="PRP95848.1"/>
    <property type="molecule type" value="Genomic_DNA"/>
</dbReference>
<comment type="caution">
    <text evidence="1">The sequence shown here is derived from an EMBL/GenBank/DDBJ whole genome shotgun (WGS) entry which is preliminary data.</text>
</comment>
<gene>
    <name evidence="1" type="ORF">ENSA5_37170</name>
</gene>
<dbReference type="RefSeq" id="WP_181197909.1">
    <property type="nucleotide sequence ID" value="NZ_PVNK01000166.1"/>
</dbReference>
<name>A0A2S9XSL4_9BACT</name>
<evidence type="ECO:0000313" key="1">
    <source>
        <dbReference type="EMBL" id="PRP95848.1"/>
    </source>
</evidence>
<dbReference type="NCBIfam" id="TIGR03382">
    <property type="entry name" value="GC_trans_RRR"/>
    <property type="match status" value="1"/>
</dbReference>
<accession>A0A2S9XSL4</accession>
<sequence>MNARISSLALIVALAGCADRTADFDDPAPTRVACVVITGWGYWDNGDKHVIINEETGSSGTACLCLTDEEVLSGARNEELNDLAFAECTRLVDLFSGGFDWDDCEENYLAGAWTSGLSFAEGDDHAWMNSGGLDCNDGADESLGCSTDSEPGPASVVLSALLALALLRQRRG</sequence>
<keyword evidence="2" id="KW-1185">Reference proteome</keyword>
<reference evidence="1 2" key="1">
    <citation type="submission" date="2018-03" db="EMBL/GenBank/DDBJ databases">
        <title>Draft Genome Sequences of the Obligatory Marine Myxobacteria Enhygromyxa salina SWB005.</title>
        <authorList>
            <person name="Poehlein A."/>
            <person name="Moghaddam J.A."/>
            <person name="Harms H."/>
            <person name="Alanjari M."/>
            <person name="Koenig G.M."/>
            <person name="Daniel R."/>
            <person name="Schaeberle T.F."/>
        </authorList>
    </citation>
    <scope>NUCLEOTIDE SEQUENCE [LARGE SCALE GENOMIC DNA]</scope>
    <source>
        <strain evidence="1 2">SWB005</strain>
    </source>
</reference>
<organism evidence="1 2">
    <name type="scientific">Enhygromyxa salina</name>
    <dbReference type="NCBI Taxonomy" id="215803"/>
    <lineage>
        <taxon>Bacteria</taxon>
        <taxon>Pseudomonadati</taxon>
        <taxon>Myxococcota</taxon>
        <taxon>Polyangia</taxon>
        <taxon>Nannocystales</taxon>
        <taxon>Nannocystaceae</taxon>
        <taxon>Enhygromyxa</taxon>
    </lineage>
</organism>
<dbReference type="NCBIfam" id="TIGR03901">
    <property type="entry name" value="MYXO-CTERM"/>
    <property type="match status" value="1"/>
</dbReference>